<dbReference type="RefSeq" id="WP_281841412.1">
    <property type="nucleotide sequence ID" value="NZ_BROH01000002.1"/>
</dbReference>
<dbReference type="Pfam" id="PF01297">
    <property type="entry name" value="ZnuA"/>
    <property type="match status" value="1"/>
</dbReference>
<protein>
    <recommendedName>
        <fullName evidence="2">High-affinity zinc uptake system protein ZnuA</fullName>
    </recommendedName>
</protein>
<dbReference type="PANTHER" id="PTHR42953">
    <property type="entry name" value="HIGH-AFFINITY ZINC UPTAKE SYSTEM PROTEIN ZNUA-RELATED"/>
    <property type="match status" value="1"/>
</dbReference>
<dbReference type="SUPFAM" id="SSF53807">
    <property type="entry name" value="Helical backbone' metal receptor"/>
    <property type="match status" value="1"/>
</dbReference>
<feature type="region of interest" description="Disordered" evidence="6">
    <location>
        <begin position="113"/>
        <end position="144"/>
    </location>
</feature>
<evidence type="ECO:0000256" key="5">
    <source>
        <dbReference type="ARBA" id="ARBA00022906"/>
    </source>
</evidence>
<dbReference type="EMBL" id="BROH01000002">
    <property type="protein sequence ID" value="GKY87430.1"/>
    <property type="molecule type" value="Genomic_DNA"/>
</dbReference>
<organism evidence="8 9">
    <name type="scientific">Sinisalibacter aestuarii</name>
    <dbReference type="NCBI Taxonomy" id="2949426"/>
    <lineage>
        <taxon>Bacteria</taxon>
        <taxon>Pseudomonadati</taxon>
        <taxon>Pseudomonadota</taxon>
        <taxon>Alphaproteobacteria</taxon>
        <taxon>Rhodobacterales</taxon>
        <taxon>Roseobacteraceae</taxon>
        <taxon>Sinisalibacter</taxon>
    </lineage>
</organism>
<keyword evidence="5" id="KW-0406">Ion transport</keyword>
<keyword evidence="3" id="KW-0813">Transport</keyword>
<dbReference type="InterPro" id="IPR006127">
    <property type="entry name" value="ZnuA-like"/>
</dbReference>
<evidence type="ECO:0000256" key="3">
    <source>
        <dbReference type="ARBA" id="ARBA00022448"/>
    </source>
</evidence>
<feature type="compositionally biased region" description="Basic and acidic residues" evidence="6">
    <location>
        <begin position="118"/>
        <end position="144"/>
    </location>
</feature>
<keyword evidence="5" id="KW-0864">Zinc transport</keyword>
<feature type="chain" id="PRO_5045277170" description="High-affinity zinc uptake system protein ZnuA" evidence="7">
    <location>
        <begin position="18"/>
        <end position="312"/>
    </location>
</feature>
<evidence type="ECO:0000256" key="6">
    <source>
        <dbReference type="SAM" id="MobiDB-lite"/>
    </source>
</evidence>
<proteinExistence type="inferred from homology"/>
<reference evidence="8" key="1">
    <citation type="journal article" date="2023" name="Int. J. Syst. Evol. Microbiol.">
        <title>Sinisalibacter aestuarii sp. nov., isolated from estuarine sediment of the Arakawa River.</title>
        <authorList>
            <person name="Arafat S.T."/>
            <person name="Hirano S."/>
            <person name="Sato A."/>
            <person name="Takeuchi K."/>
            <person name="Yasuda T."/>
            <person name="Terahara T."/>
            <person name="Hamada M."/>
            <person name="Kobayashi T."/>
        </authorList>
    </citation>
    <scope>NUCLEOTIDE SEQUENCE</scope>
    <source>
        <strain evidence="8">B-399</strain>
    </source>
</reference>
<evidence type="ECO:0000256" key="4">
    <source>
        <dbReference type="ARBA" id="ARBA00022729"/>
    </source>
</evidence>
<evidence type="ECO:0000313" key="9">
    <source>
        <dbReference type="Proteomes" id="UP001144205"/>
    </source>
</evidence>
<dbReference type="Gene3D" id="3.40.50.1980">
    <property type="entry name" value="Nitrogenase molybdenum iron protein domain"/>
    <property type="match status" value="2"/>
</dbReference>
<keyword evidence="9" id="KW-1185">Reference proteome</keyword>
<keyword evidence="5" id="KW-0862">Zinc</keyword>
<sequence>MFRTASLLSLLALPAFAEPPKVVADIAPVHALVAQVMEGVGEPDLLLDQDANPHAAQLRPSQARMLAEADLVIWVGPELSPWLEHTIDGLGTADSLVLMESPATTLRDFAAPAEEDDHDHGEDHDDHADDDHAEDDHDHGDKDPHLWLSVDNARAWLGLFADELATRDPDNADTYRANALKAQAGIDGLAAGIEATLAPHAGAEIVTFHAAFGYFADRFPVTVVGSVRPGDAASPSAAALAALRDLVAEHDIACAFAEPAFDPGLIDAIAGDTGLRIGVLDPTGALQEPGPGHYAATLQTIADGIVECIERE</sequence>
<evidence type="ECO:0000256" key="2">
    <source>
        <dbReference type="ARBA" id="ARBA00015915"/>
    </source>
</evidence>
<comment type="caution">
    <text evidence="8">The sequence shown here is derived from an EMBL/GenBank/DDBJ whole genome shotgun (WGS) entry which is preliminary data.</text>
</comment>
<evidence type="ECO:0000256" key="7">
    <source>
        <dbReference type="SAM" id="SignalP"/>
    </source>
</evidence>
<accession>A0ABQ5LSP2</accession>
<gene>
    <name evidence="8" type="primary">znuA2</name>
    <name evidence="8" type="ORF">STA1M1_12990</name>
</gene>
<dbReference type="PANTHER" id="PTHR42953:SF3">
    <property type="entry name" value="HIGH-AFFINITY ZINC UPTAKE SYSTEM PROTEIN ZNUA"/>
    <property type="match status" value="1"/>
</dbReference>
<dbReference type="InterPro" id="IPR050492">
    <property type="entry name" value="Bact_metal-bind_prot9"/>
</dbReference>
<keyword evidence="4 7" id="KW-0732">Signal</keyword>
<dbReference type="Proteomes" id="UP001144205">
    <property type="component" value="Unassembled WGS sequence"/>
</dbReference>
<name>A0ABQ5LSP2_9RHOB</name>
<feature type="signal peptide" evidence="7">
    <location>
        <begin position="1"/>
        <end position="17"/>
    </location>
</feature>
<evidence type="ECO:0000313" key="8">
    <source>
        <dbReference type="EMBL" id="GKY87430.1"/>
    </source>
</evidence>
<comment type="similarity">
    <text evidence="1">Belongs to the bacterial solute-binding protein 9 family.</text>
</comment>
<evidence type="ECO:0000256" key="1">
    <source>
        <dbReference type="ARBA" id="ARBA00011028"/>
    </source>
</evidence>